<keyword evidence="2" id="KW-1185">Reference proteome</keyword>
<proteinExistence type="predicted"/>
<organism evidence="1 2">
    <name type="scientific">Bullifex porci</name>
    <dbReference type="NCBI Taxonomy" id="2606638"/>
    <lineage>
        <taxon>Bacteria</taxon>
        <taxon>Pseudomonadati</taxon>
        <taxon>Spirochaetota</taxon>
        <taxon>Spirochaetia</taxon>
        <taxon>Spirochaetales</taxon>
        <taxon>Spirochaetaceae</taxon>
        <taxon>Bullifex</taxon>
    </lineage>
</organism>
<dbReference type="EMBL" id="VUNN01000024">
    <property type="protein sequence ID" value="MSU07067.1"/>
    <property type="molecule type" value="Genomic_DNA"/>
</dbReference>
<dbReference type="InterPro" id="IPR018841">
    <property type="entry name" value="DUF2442"/>
</dbReference>
<sequence>MDFSLNNAKAVRVWSDDNNLWLLLVYGRQLSIPIVCFPRLKNATSEQILNYNLSGGGLGVHWDELDEDLYVPNLLLGITSIPDREHTA</sequence>
<dbReference type="AlphaFoldDB" id="A0A7X2PE26"/>
<dbReference type="Pfam" id="PF10387">
    <property type="entry name" value="DUF2442"/>
    <property type="match status" value="1"/>
</dbReference>
<name>A0A7X2PE26_9SPIO</name>
<dbReference type="Proteomes" id="UP000460549">
    <property type="component" value="Unassembled WGS sequence"/>
</dbReference>
<protein>
    <submittedName>
        <fullName evidence="1">DUF2442 domain-containing protein</fullName>
    </submittedName>
</protein>
<evidence type="ECO:0000313" key="2">
    <source>
        <dbReference type="Proteomes" id="UP000460549"/>
    </source>
</evidence>
<dbReference type="RefSeq" id="WP_154426465.1">
    <property type="nucleotide sequence ID" value="NZ_VUNN01000024.1"/>
</dbReference>
<dbReference type="Gene3D" id="3.30.2020.40">
    <property type="entry name" value="Uncharacterised protein PF10387, DUF2442"/>
    <property type="match status" value="1"/>
</dbReference>
<evidence type="ECO:0000313" key="1">
    <source>
        <dbReference type="EMBL" id="MSU07067.1"/>
    </source>
</evidence>
<gene>
    <name evidence="1" type="ORF">FYJ80_09865</name>
</gene>
<reference evidence="1 2" key="1">
    <citation type="submission" date="2019-08" db="EMBL/GenBank/DDBJ databases">
        <title>In-depth cultivation of the pig gut microbiome towards novel bacterial diversity and tailored functional studies.</title>
        <authorList>
            <person name="Wylensek D."/>
            <person name="Hitch T.C.A."/>
            <person name="Clavel T."/>
        </authorList>
    </citation>
    <scope>NUCLEOTIDE SEQUENCE [LARGE SCALE GENOMIC DNA]</scope>
    <source>
        <strain evidence="1 2">NM-380-WT-3C1</strain>
    </source>
</reference>
<comment type="caution">
    <text evidence="1">The sequence shown here is derived from an EMBL/GenBank/DDBJ whole genome shotgun (WGS) entry which is preliminary data.</text>
</comment>
<accession>A0A7X2PE26</accession>